<evidence type="ECO:0000313" key="2">
    <source>
        <dbReference type="EMBL" id="OWZ09421.1"/>
    </source>
</evidence>
<dbReference type="EMBL" id="NBNE01002798">
    <property type="protein sequence ID" value="OWZ09421.1"/>
    <property type="molecule type" value="Genomic_DNA"/>
</dbReference>
<evidence type="ECO:0000313" key="3">
    <source>
        <dbReference type="Proteomes" id="UP000198211"/>
    </source>
</evidence>
<feature type="compositionally biased region" description="Acidic residues" evidence="1">
    <location>
        <begin position="492"/>
        <end position="509"/>
    </location>
</feature>
<feature type="compositionally biased region" description="Polar residues" evidence="1">
    <location>
        <begin position="514"/>
        <end position="527"/>
    </location>
</feature>
<protein>
    <submittedName>
        <fullName evidence="2">Uncharacterized protein</fullName>
    </submittedName>
</protein>
<feature type="region of interest" description="Disordered" evidence="1">
    <location>
        <begin position="202"/>
        <end position="267"/>
    </location>
</feature>
<organism evidence="2 3">
    <name type="scientific">Phytophthora megakarya</name>
    <dbReference type="NCBI Taxonomy" id="4795"/>
    <lineage>
        <taxon>Eukaryota</taxon>
        <taxon>Sar</taxon>
        <taxon>Stramenopiles</taxon>
        <taxon>Oomycota</taxon>
        <taxon>Peronosporomycetes</taxon>
        <taxon>Peronosporales</taxon>
        <taxon>Peronosporaceae</taxon>
        <taxon>Phytophthora</taxon>
    </lineage>
</organism>
<accession>A0A225VV70</accession>
<dbReference type="Proteomes" id="UP000198211">
    <property type="component" value="Unassembled WGS sequence"/>
</dbReference>
<keyword evidence="3" id="KW-1185">Reference proteome</keyword>
<proteinExistence type="predicted"/>
<evidence type="ECO:0000256" key="1">
    <source>
        <dbReference type="SAM" id="MobiDB-lite"/>
    </source>
</evidence>
<feature type="compositionally biased region" description="Low complexity" evidence="1">
    <location>
        <begin position="236"/>
        <end position="260"/>
    </location>
</feature>
<gene>
    <name evidence="2" type="ORF">PHMEG_00017876</name>
</gene>
<dbReference type="AlphaFoldDB" id="A0A225VV70"/>
<sequence>MNAVIKSHHEMYDHLENRMQWALRSNVILTKEVNHGRFEYLVGIQALKKSHEDLHKLLSHTDPKRTTLTLKLRERNRDLVRRVKRLEKANSALSFELAKIEWETLTPESQIRLRFAEMRAEKQYKAEEETAAAGLPAPPPVMVSSDFERSAGFGGSFCSVADHFTVALLHVNWASGRRHRRWVHLKFCAVFCCTYRTITKGKAKRRRTGSDDEDVEFGGGDSGDDAPEEGPPANPSAESSHVVEASAKPKLKAKPSPASKVDSKSSPKEFVKLAQRTSNLLTPYVAPEFITVSAQKYWVKLEQSFLPSPVPSDAEIKCTTVGIEKLCKFMALDHPWPDYLARLCGVWRGLRGYGPEKQAVMSFAIDEHKHWVSPGAVKRFLSRMAARLVTIKDSEENRKFKLALERLKKVWFKYNKERAGRADNLRTVLPGRMWPWRVGPDASLPIETLLDPTLPFDTIENLISTRTTRYMFRAMLTCRSSFPPTRQSKLDPDEDEEMEEGEVGEDDADPTATLDLNQDSVGDTSVDPQDVAAEAALILLFADSSLPSTSGVVAEI</sequence>
<comment type="caution">
    <text evidence="2">The sequence shown here is derived from an EMBL/GenBank/DDBJ whole genome shotgun (WGS) entry which is preliminary data.</text>
</comment>
<feature type="compositionally biased region" description="Acidic residues" evidence="1">
    <location>
        <begin position="211"/>
        <end position="228"/>
    </location>
</feature>
<feature type="region of interest" description="Disordered" evidence="1">
    <location>
        <begin position="483"/>
        <end position="528"/>
    </location>
</feature>
<dbReference type="OrthoDB" id="10608022at2759"/>
<name>A0A225VV70_9STRA</name>
<reference evidence="3" key="1">
    <citation type="submission" date="2017-03" db="EMBL/GenBank/DDBJ databases">
        <title>Phytopthora megakarya and P. palmivora, two closely related causual agents of cacao black pod achieved similar genome size and gene model numbers by different mechanisms.</title>
        <authorList>
            <person name="Ali S."/>
            <person name="Shao J."/>
            <person name="Larry D.J."/>
            <person name="Kronmiller B."/>
            <person name="Shen D."/>
            <person name="Strem M.D."/>
            <person name="Melnick R.L."/>
            <person name="Guiltinan M.J."/>
            <person name="Tyler B.M."/>
            <person name="Meinhardt L.W."/>
            <person name="Bailey B.A."/>
        </authorList>
    </citation>
    <scope>NUCLEOTIDE SEQUENCE [LARGE SCALE GENOMIC DNA]</scope>
    <source>
        <strain evidence="3">zdho120</strain>
    </source>
</reference>